<dbReference type="OrthoDB" id="10053647at2759"/>
<sequence>MAVAGINPPKSMDFSNARSTWSAWKQRFERYRTASGLSNKTPEQQVDILIYVMGKEAESIHNQLTIRDQTVEDGTPVATDTIYARTLEAFNGYFNPQENTLHYRILFSSRLQASKETNEQFIREIYELAAKCSWTDTAVKEDMIKTRLLAGMLDKTLSRELQLKPDISLEDIKLAMRSKEVILQNQKCEIDGAAAAVAELSVCQLSVGNKSSRARNPMGQGSQQVEEDRNFRTSNRSYRSQSSNKAAKFSFITDCVREKLKRELDSLEKTGIICKDNEPAEWLSPIVVVNKPNGAIRICLNPQHLNSQLVRSHCMLPTTEEIFSRIAGSCCFSTLDAKQGFHQVPLDDKSSKLVGFLTPYGKYRYLRLPMGVSVAPELFHQLMVDALTDIPGVEVFIDDVLIHGKSLSQHNDRLEQVLAKLKQVGITLNKDKCVVGREQVDFLGHHLTAHGIQPQQGKLEAIEHMMIPQNKKELESYLGFVAYLAKFVQNLSELTVPLRQKDLGNMTPRLAKMRLVLLEYPIDMHLTFRPGKEMVLADTLSRSCPSESTEDVEVDVDPMLQVCSIVIRSDEVMVKYQKATEEDEELSMVMKYVRTGWPTNRKSCAGRALAYWNINDSLTVYEGLVFYGSRLVIPNMLRQEVLRDLHLAHQGVSKTLQRAQHSVFWPGIRKRIEEKCLSCEPCR</sequence>
<comment type="caution">
    <text evidence="3">The sequence shown here is derived from an EMBL/GenBank/DDBJ whole genome shotgun (WGS) entry which is preliminary data.</text>
</comment>
<dbReference type="Pfam" id="PF00078">
    <property type="entry name" value="RVT_1"/>
    <property type="match status" value="1"/>
</dbReference>
<organism evidence="3 4">
    <name type="scientific">Bugula neritina</name>
    <name type="common">Brown bryozoan</name>
    <name type="synonym">Sertularia neritina</name>
    <dbReference type="NCBI Taxonomy" id="10212"/>
    <lineage>
        <taxon>Eukaryota</taxon>
        <taxon>Metazoa</taxon>
        <taxon>Spiralia</taxon>
        <taxon>Lophotrochozoa</taxon>
        <taxon>Bryozoa</taxon>
        <taxon>Gymnolaemata</taxon>
        <taxon>Cheilostomatida</taxon>
        <taxon>Flustrina</taxon>
        <taxon>Buguloidea</taxon>
        <taxon>Bugulidae</taxon>
        <taxon>Bugula</taxon>
    </lineage>
</organism>
<reference evidence="3" key="1">
    <citation type="submission" date="2020-06" db="EMBL/GenBank/DDBJ databases">
        <title>Draft genome of Bugula neritina, a colonial animal packing powerful symbionts and potential medicines.</title>
        <authorList>
            <person name="Rayko M."/>
        </authorList>
    </citation>
    <scope>NUCLEOTIDE SEQUENCE [LARGE SCALE GENOMIC DNA]</scope>
    <source>
        <strain evidence="3">Kwan_BN1</strain>
    </source>
</reference>
<protein>
    <recommendedName>
        <fullName evidence="2">Reverse transcriptase domain-containing protein</fullName>
    </recommendedName>
</protein>
<dbReference type="PROSITE" id="PS50878">
    <property type="entry name" value="RT_POL"/>
    <property type="match status" value="1"/>
</dbReference>
<keyword evidence="4" id="KW-1185">Reference proteome</keyword>
<feature type="region of interest" description="Disordered" evidence="1">
    <location>
        <begin position="211"/>
        <end position="241"/>
    </location>
</feature>
<dbReference type="Gene3D" id="1.10.340.70">
    <property type="match status" value="1"/>
</dbReference>
<feature type="compositionally biased region" description="Polar residues" evidence="1">
    <location>
        <begin position="232"/>
        <end position="241"/>
    </location>
</feature>
<feature type="domain" description="Reverse transcriptase" evidence="2">
    <location>
        <begin position="270"/>
        <end position="447"/>
    </location>
</feature>
<dbReference type="Pfam" id="PF17921">
    <property type="entry name" value="Integrase_H2C2"/>
    <property type="match status" value="1"/>
</dbReference>
<dbReference type="CDD" id="cd01647">
    <property type="entry name" value="RT_LTR"/>
    <property type="match status" value="1"/>
</dbReference>
<accession>A0A7J7K1P1</accession>
<evidence type="ECO:0000313" key="4">
    <source>
        <dbReference type="Proteomes" id="UP000593567"/>
    </source>
</evidence>
<dbReference type="InterPro" id="IPR043502">
    <property type="entry name" value="DNA/RNA_pol_sf"/>
</dbReference>
<dbReference type="PANTHER" id="PTHR37984">
    <property type="entry name" value="PROTEIN CBG26694"/>
    <property type="match status" value="1"/>
</dbReference>
<dbReference type="InterPro" id="IPR043128">
    <property type="entry name" value="Rev_trsase/Diguanyl_cyclase"/>
</dbReference>
<dbReference type="Proteomes" id="UP000593567">
    <property type="component" value="Unassembled WGS sequence"/>
</dbReference>
<dbReference type="InterPro" id="IPR000477">
    <property type="entry name" value="RT_dom"/>
</dbReference>
<dbReference type="Gene3D" id="3.10.10.10">
    <property type="entry name" value="HIV Type 1 Reverse Transcriptase, subunit A, domain 1"/>
    <property type="match status" value="1"/>
</dbReference>
<evidence type="ECO:0000259" key="2">
    <source>
        <dbReference type="PROSITE" id="PS50878"/>
    </source>
</evidence>
<dbReference type="PANTHER" id="PTHR37984:SF9">
    <property type="entry name" value="INTEGRASE CATALYTIC DOMAIN-CONTAINING PROTEIN"/>
    <property type="match status" value="1"/>
</dbReference>
<dbReference type="EMBL" id="VXIV02001535">
    <property type="protein sequence ID" value="KAF6032075.1"/>
    <property type="molecule type" value="Genomic_DNA"/>
</dbReference>
<evidence type="ECO:0000256" key="1">
    <source>
        <dbReference type="SAM" id="MobiDB-lite"/>
    </source>
</evidence>
<name>A0A7J7K1P1_BUGNE</name>
<proteinExistence type="predicted"/>
<dbReference type="InterPro" id="IPR050951">
    <property type="entry name" value="Retrovirus_Pol_polyprotein"/>
</dbReference>
<dbReference type="Gene3D" id="3.30.70.270">
    <property type="match status" value="2"/>
</dbReference>
<dbReference type="FunFam" id="1.10.340.70:FF:000003">
    <property type="entry name" value="Protein CBG25708"/>
    <property type="match status" value="1"/>
</dbReference>
<dbReference type="AlphaFoldDB" id="A0A7J7K1P1"/>
<dbReference type="SUPFAM" id="SSF56672">
    <property type="entry name" value="DNA/RNA polymerases"/>
    <property type="match status" value="1"/>
</dbReference>
<gene>
    <name evidence="3" type="ORF">EB796_009575</name>
</gene>
<evidence type="ECO:0000313" key="3">
    <source>
        <dbReference type="EMBL" id="KAF6032075.1"/>
    </source>
</evidence>
<dbReference type="InterPro" id="IPR041588">
    <property type="entry name" value="Integrase_H2C2"/>
</dbReference>